<dbReference type="SMART" id="SM00448">
    <property type="entry name" value="REC"/>
    <property type="match status" value="1"/>
</dbReference>
<dbReference type="InterPro" id="IPR001789">
    <property type="entry name" value="Sig_transdc_resp-reg_receiver"/>
</dbReference>
<organism evidence="3 4">
    <name type="scientific">Chitinophaga rhizophila</name>
    <dbReference type="NCBI Taxonomy" id="2866212"/>
    <lineage>
        <taxon>Bacteria</taxon>
        <taxon>Pseudomonadati</taxon>
        <taxon>Bacteroidota</taxon>
        <taxon>Chitinophagia</taxon>
        <taxon>Chitinophagales</taxon>
        <taxon>Chitinophagaceae</taxon>
        <taxon>Chitinophaga</taxon>
    </lineage>
</organism>
<proteinExistence type="predicted"/>
<dbReference type="PROSITE" id="PS50110">
    <property type="entry name" value="RESPONSE_REGULATORY"/>
    <property type="match status" value="1"/>
</dbReference>
<dbReference type="InterPro" id="IPR011006">
    <property type="entry name" value="CheY-like_superfamily"/>
</dbReference>
<dbReference type="PANTHER" id="PTHR44520">
    <property type="entry name" value="RESPONSE REGULATOR RCP1-RELATED"/>
    <property type="match status" value="1"/>
</dbReference>
<dbReference type="SUPFAM" id="SSF52172">
    <property type="entry name" value="CheY-like"/>
    <property type="match status" value="1"/>
</dbReference>
<feature type="modified residue" description="4-aspartylphosphate" evidence="1">
    <location>
        <position position="59"/>
    </location>
</feature>
<dbReference type="InterPro" id="IPR052893">
    <property type="entry name" value="TCS_response_regulator"/>
</dbReference>
<comment type="caution">
    <text evidence="3">The sequence shown here is derived from an EMBL/GenBank/DDBJ whole genome shotgun (WGS) entry which is preliminary data.</text>
</comment>
<keyword evidence="4" id="KW-1185">Reference proteome</keyword>
<name>A0ABS7GI86_9BACT</name>
<sequence>MAKNGPLLVLEDDEDDREIFQNVMDTLGMKNEVCFFDSGDELLTYIKNTTEKPLIIVADINVPRMNGLELRRQINADPELRQKSIPFVFLTTIESKEIVDEVYALTVQGYFVKKSFYSDIEKQIRVILEYWVIARHPNE</sequence>
<dbReference type="EMBL" id="JAICCF010000004">
    <property type="protein sequence ID" value="MBW8687409.1"/>
    <property type="molecule type" value="Genomic_DNA"/>
</dbReference>
<dbReference type="Proteomes" id="UP000812961">
    <property type="component" value="Unassembled WGS sequence"/>
</dbReference>
<accession>A0ABS7GI86</accession>
<dbReference type="Gene3D" id="3.40.50.2300">
    <property type="match status" value="1"/>
</dbReference>
<gene>
    <name evidence="3" type="ORF">K1Y79_23940</name>
</gene>
<evidence type="ECO:0000256" key="1">
    <source>
        <dbReference type="PROSITE-ProRule" id="PRU00169"/>
    </source>
</evidence>
<dbReference type="PANTHER" id="PTHR44520:SF2">
    <property type="entry name" value="RESPONSE REGULATOR RCP1"/>
    <property type="match status" value="1"/>
</dbReference>
<evidence type="ECO:0000313" key="3">
    <source>
        <dbReference type="EMBL" id="MBW8687409.1"/>
    </source>
</evidence>
<protein>
    <submittedName>
        <fullName evidence="3">Response regulator</fullName>
    </submittedName>
</protein>
<evidence type="ECO:0000313" key="4">
    <source>
        <dbReference type="Proteomes" id="UP000812961"/>
    </source>
</evidence>
<keyword evidence="1" id="KW-0597">Phosphoprotein</keyword>
<reference evidence="3 4" key="1">
    <citation type="submission" date="2021-08" db="EMBL/GenBank/DDBJ databases">
        <title>The genome sequence of Chitinophaga sp. B61.</title>
        <authorList>
            <person name="Zhang X."/>
        </authorList>
    </citation>
    <scope>NUCLEOTIDE SEQUENCE [LARGE SCALE GENOMIC DNA]</scope>
    <source>
        <strain evidence="3 4">B61</strain>
    </source>
</reference>
<dbReference type="RefSeq" id="WP_220252720.1">
    <property type="nucleotide sequence ID" value="NZ_JAICCF010000004.1"/>
</dbReference>
<evidence type="ECO:0000259" key="2">
    <source>
        <dbReference type="PROSITE" id="PS50110"/>
    </source>
</evidence>
<feature type="domain" description="Response regulatory" evidence="2">
    <location>
        <begin position="6"/>
        <end position="128"/>
    </location>
</feature>
<dbReference type="Pfam" id="PF00072">
    <property type="entry name" value="Response_reg"/>
    <property type="match status" value="1"/>
</dbReference>